<reference evidence="3" key="4">
    <citation type="journal article" date="2015" name="G3 (Bethesda)">
        <title>Genome sequences of three phytopathogenic species of the Magnaporthaceae family of fungi.</title>
        <authorList>
            <person name="Okagaki L.H."/>
            <person name="Nunes C.C."/>
            <person name="Sailsbery J."/>
            <person name="Clay B."/>
            <person name="Brown D."/>
            <person name="John T."/>
            <person name="Oh Y."/>
            <person name="Young N."/>
            <person name="Fitzgerald M."/>
            <person name="Haas B.J."/>
            <person name="Zeng Q."/>
            <person name="Young S."/>
            <person name="Adiconis X."/>
            <person name="Fan L."/>
            <person name="Levin J.Z."/>
            <person name="Mitchell T.K."/>
            <person name="Okubara P.A."/>
            <person name="Farman M.L."/>
            <person name="Kohn L.M."/>
            <person name="Birren B."/>
            <person name="Ma L.-J."/>
            <person name="Dean R.A."/>
        </authorList>
    </citation>
    <scope>NUCLEOTIDE SEQUENCE</scope>
    <source>
        <strain evidence="3">ATCC 64411 / 73-15</strain>
    </source>
</reference>
<protein>
    <submittedName>
        <fullName evidence="2">Transcription factor SPT8</fullName>
    </submittedName>
</protein>
<dbReference type="Pfam" id="PF23798">
    <property type="entry name" value="Beta-prop_SPT8"/>
    <property type="match status" value="1"/>
</dbReference>
<reference evidence="2" key="2">
    <citation type="submission" date="2010-05" db="EMBL/GenBank/DDBJ databases">
        <title>The Genome Sequence of Magnaporthe poae strain ATCC 64411.</title>
        <authorList>
            <consortium name="The Broad Institute Genome Sequencing Platform"/>
            <consortium name="Broad Institute Genome Sequencing Center for Infectious Disease"/>
            <person name="Ma L.-J."/>
            <person name="Dead R."/>
            <person name="Young S."/>
            <person name="Zeng Q."/>
            <person name="Koehrsen M."/>
            <person name="Alvarado L."/>
            <person name="Berlin A."/>
            <person name="Chapman S.B."/>
            <person name="Chen Z."/>
            <person name="Freedman E."/>
            <person name="Gellesch M."/>
            <person name="Goldberg J."/>
            <person name="Griggs A."/>
            <person name="Gujja S."/>
            <person name="Heilman E.R."/>
            <person name="Heiman D."/>
            <person name="Hepburn T."/>
            <person name="Howarth C."/>
            <person name="Jen D."/>
            <person name="Larson L."/>
            <person name="Mehta T."/>
            <person name="Neiman D."/>
            <person name="Pearson M."/>
            <person name="Roberts A."/>
            <person name="Saif S."/>
            <person name="Shea T."/>
            <person name="Shenoy N."/>
            <person name="Sisk P."/>
            <person name="Stolte C."/>
            <person name="Sykes S."/>
            <person name="Walk T."/>
            <person name="White J."/>
            <person name="Yandava C."/>
            <person name="Haas B."/>
            <person name="Nusbaum C."/>
            <person name="Birren B."/>
        </authorList>
    </citation>
    <scope>NUCLEOTIDE SEQUENCE</scope>
    <source>
        <strain evidence="2">ATCC 64411</strain>
    </source>
</reference>
<evidence type="ECO:0000313" key="2">
    <source>
        <dbReference type="EMBL" id="KLU90423.1"/>
    </source>
</evidence>
<dbReference type="EnsemblFungi" id="MAPG_10277T0">
    <property type="protein sequence ID" value="MAPG_10277T0"/>
    <property type="gene ID" value="MAPG_10277"/>
</dbReference>
<dbReference type="EMBL" id="ADBL01002296">
    <property type="status" value="NOT_ANNOTATED_CDS"/>
    <property type="molecule type" value="Genomic_DNA"/>
</dbReference>
<dbReference type="EMBL" id="GL876975">
    <property type="protein sequence ID" value="KLU90423.1"/>
    <property type="molecule type" value="Genomic_DNA"/>
</dbReference>
<dbReference type="AlphaFoldDB" id="A0A0C4EC63"/>
<accession>A0A0C4EC63</accession>
<name>A0A0C4EC63_MAGP6</name>
<organism evidence="3 4">
    <name type="scientific">Magnaporthiopsis poae (strain ATCC 64411 / 73-15)</name>
    <name type="common">Kentucky bluegrass fungus</name>
    <name type="synonym">Magnaporthe poae</name>
    <dbReference type="NCBI Taxonomy" id="644358"/>
    <lineage>
        <taxon>Eukaryota</taxon>
        <taxon>Fungi</taxon>
        <taxon>Dikarya</taxon>
        <taxon>Ascomycota</taxon>
        <taxon>Pezizomycotina</taxon>
        <taxon>Sordariomycetes</taxon>
        <taxon>Sordariomycetidae</taxon>
        <taxon>Magnaporthales</taxon>
        <taxon>Magnaporthaceae</taxon>
        <taxon>Magnaporthiopsis</taxon>
    </lineage>
</organism>
<reference evidence="3" key="5">
    <citation type="submission" date="2015-06" db="UniProtKB">
        <authorList>
            <consortium name="EnsemblFungi"/>
        </authorList>
    </citation>
    <scope>IDENTIFICATION</scope>
    <source>
        <strain evidence="3">ATCC 64411</strain>
    </source>
</reference>
<evidence type="ECO:0000313" key="3">
    <source>
        <dbReference type="EnsemblFungi" id="MAPG_10277T0"/>
    </source>
</evidence>
<dbReference type="STRING" id="644358.A0A0C4EC63"/>
<proteinExistence type="predicted"/>
<gene>
    <name evidence="2" type="ORF">MAPG_10277</name>
</gene>
<dbReference type="VEuPathDB" id="FungiDB:MAPG_10277"/>
<dbReference type="Proteomes" id="UP000011715">
    <property type="component" value="Unassembled WGS sequence"/>
</dbReference>
<dbReference type="eggNOG" id="ENOG502QS8F">
    <property type="taxonomic scope" value="Eukaryota"/>
</dbReference>
<evidence type="ECO:0000313" key="4">
    <source>
        <dbReference type="Proteomes" id="UP000011715"/>
    </source>
</evidence>
<sequence>MPNGRHLVVASHDILRLYDLRDSSAFKGSSVPFLIVPGPPRAGVISQLYIDPTARFMVSIAGTRGWDGSSTETLVGYEINVAAS</sequence>
<feature type="domain" description="Transcription factor spt8 beta-propeller" evidence="1">
    <location>
        <begin position="1"/>
        <end position="80"/>
    </location>
</feature>
<dbReference type="InterPro" id="IPR057544">
    <property type="entry name" value="Beta-prop_SPT8"/>
</dbReference>
<keyword evidence="4" id="KW-1185">Reference proteome</keyword>
<dbReference type="OrthoDB" id="10260946at2759"/>
<reference evidence="2" key="3">
    <citation type="submission" date="2011-03" db="EMBL/GenBank/DDBJ databases">
        <title>Annotation of Magnaporthe poae ATCC 64411.</title>
        <authorList>
            <person name="Ma L.-J."/>
            <person name="Dead R."/>
            <person name="Young S.K."/>
            <person name="Zeng Q."/>
            <person name="Gargeya S."/>
            <person name="Fitzgerald M."/>
            <person name="Haas B."/>
            <person name="Abouelleil A."/>
            <person name="Alvarado L."/>
            <person name="Arachchi H.M."/>
            <person name="Berlin A."/>
            <person name="Brown A."/>
            <person name="Chapman S.B."/>
            <person name="Chen Z."/>
            <person name="Dunbar C."/>
            <person name="Freedman E."/>
            <person name="Gearin G."/>
            <person name="Gellesch M."/>
            <person name="Goldberg J."/>
            <person name="Griggs A."/>
            <person name="Gujja S."/>
            <person name="Heiman D."/>
            <person name="Howarth C."/>
            <person name="Larson L."/>
            <person name="Lui A."/>
            <person name="MacDonald P.J.P."/>
            <person name="Mehta T."/>
            <person name="Montmayeur A."/>
            <person name="Murphy C."/>
            <person name="Neiman D."/>
            <person name="Pearson M."/>
            <person name="Priest M."/>
            <person name="Roberts A."/>
            <person name="Saif S."/>
            <person name="Shea T."/>
            <person name="Shenoy N."/>
            <person name="Sisk P."/>
            <person name="Stolte C."/>
            <person name="Sykes S."/>
            <person name="Yandava C."/>
            <person name="Wortman J."/>
            <person name="Nusbaum C."/>
            <person name="Birren B."/>
        </authorList>
    </citation>
    <scope>NUCLEOTIDE SEQUENCE</scope>
    <source>
        <strain evidence="2">ATCC 64411</strain>
    </source>
</reference>
<reference evidence="4" key="1">
    <citation type="submission" date="2010-05" db="EMBL/GenBank/DDBJ databases">
        <title>The genome sequence of Magnaporthe poae strain ATCC 64411.</title>
        <authorList>
            <person name="Ma L.-J."/>
            <person name="Dead R."/>
            <person name="Young S."/>
            <person name="Zeng Q."/>
            <person name="Koehrsen M."/>
            <person name="Alvarado L."/>
            <person name="Berlin A."/>
            <person name="Chapman S.B."/>
            <person name="Chen Z."/>
            <person name="Freedman E."/>
            <person name="Gellesch M."/>
            <person name="Goldberg J."/>
            <person name="Griggs A."/>
            <person name="Gujja S."/>
            <person name="Heilman E.R."/>
            <person name="Heiman D."/>
            <person name="Hepburn T."/>
            <person name="Howarth C."/>
            <person name="Jen D."/>
            <person name="Larson L."/>
            <person name="Mehta T."/>
            <person name="Neiman D."/>
            <person name="Pearson M."/>
            <person name="Roberts A."/>
            <person name="Saif S."/>
            <person name="Shea T."/>
            <person name="Shenoy N."/>
            <person name="Sisk P."/>
            <person name="Stolte C."/>
            <person name="Sykes S."/>
            <person name="Walk T."/>
            <person name="White J."/>
            <person name="Yandava C."/>
            <person name="Haas B."/>
            <person name="Nusbaum C."/>
            <person name="Birren B."/>
        </authorList>
    </citation>
    <scope>NUCLEOTIDE SEQUENCE [LARGE SCALE GENOMIC DNA]</scope>
    <source>
        <strain evidence="4">ATCC 64411 / 73-15</strain>
    </source>
</reference>
<evidence type="ECO:0000259" key="1">
    <source>
        <dbReference type="Pfam" id="PF23798"/>
    </source>
</evidence>